<dbReference type="RefSeq" id="WP_050528940.1">
    <property type="nucleotide sequence ID" value="NZ_AQQZ01000001.1"/>
</dbReference>
<organism evidence="7 8">
    <name type="scientific">Pseudaestuariivita atlantica</name>
    <dbReference type="NCBI Taxonomy" id="1317121"/>
    <lineage>
        <taxon>Bacteria</taxon>
        <taxon>Pseudomonadati</taxon>
        <taxon>Pseudomonadota</taxon>
        <taxon>Alphaproteobacteria</taxon>
        <taxon>Rhodobacterales</taxon>
        <taxon>Paracoccaceae</taxon>
        <taxon>Pseudaestuariivita</taxon>
    </lineage>
</organism>
<dbReference type="Pfam" id="PF03466">
    <property type="entry name" value="LysR_substrate"/>
    <property type="match status" value="1"/>
</dbReference>
<dbReference type="GO" id="GO:0032993">
    <property type="term" value="C:protein-DNA complex"/>
    <property type="evidence" value="ECO:0007669"/>
    <property type="project" value="TreeGrafter"/>
</dbReference>
<dbReference type="InterPro" id="IPR000847">
    <property type="entry name" value="LysR_HTH_N"/>
</dbReference>
<dbReference type="PANTHER" id="PTHR30346:SF26">
    <property type="entry name" value="HYDROGEN PEROXIDE-INDUCIBLE GENES ACTIVATOR"/>
    <property type="match status" value="1"/>
</dbReference>
<dbReference type="Proteomes" id="UP000036938">
    <property type="component" value="Unassembled WGS sequence"/>
</dbReference>
<keyword evidence="4" id="KW-0010">Activator</keyword>
<comment type="caution">
    <text evidence="7">The sequence shown here is derived from an EMBL/GenBank/DDBJ whole genome shotgun (WGS) entry which is preliminary data.</text>
</comment>
<keyword evidence="3" id="KW-0238">DNA-binding</keyword>
<evidence type="ECO:0000256" key="5">
    <source>
        <dbReference type="ARBA" id="ARBA00023163"/>
    </source>
</evidence>
<dbReference type="PROSITE" id="PS50931">
    <property type="entry name" value="HTH_LYSR"/>
    <property type="match status" value="1"/>
</dbReference>
<gene>
    <name evidence="7" type="ORF">ATO11_00835</name>
</gene>
<protein>
    <submittedName>
        <fullName evidence="7">LysR family transcriptional regulator</fullName>
    </submittedName>
</protein>
<evidence type="ECO:0000256" key="4">
    <source>
        <dbReference type="ARBA" id="ARBA00023159"/>
    </source>
</evidence>
<evidence type="ECO:0000313" key="8">
    <source>
        <dbReference type="Proteomes" id="UP000036938"/>
    </source>
</evidence>
<sequence>MMNLTLKQLRYVDALARHRHFGRAADACAVSQPALSMQIGALEDTLGQPLFERGPRAVLPTRLGETFAARAAAILRAVDDLGDLARASSEVPGGRMRLGVIPTIAPYLVPHLIPALARALPDLDLHIRETTTARLVEELKDGRIDTAILALPSGDPLLSETPLLSEHFVLVRPDNATGPSPTLDDLGSERLLLLEEGHCLRDQALSFCSTARGGARDGLDGSSLSTLVQMVGAGLGITLIPEMAIPIETRSAAVRISRFHGAQPGRDIGMVWRRTSPLEDHLHRIAGIVRTVAEGLRSD</sequence>
<evidence type="ECO:0000256" key="1">
    <source>
        <dbReference type="ARBA" id="ARBA00009437"/>
    </source>
</evidence>
<dbReference type="InterPro" id="IPR005119">
    <property type="entry name" value="LysR_subst-bd"/>
</dbReference>
<dbReference type="InterPro" id="IPR036390">
    <property type="entry name" value="WH_DNA-bd_sf"/>
</dbReference>
<dbReference type="SUPFAM" id="SSF53850">
    <property type="entry name" value="Periplasmic binding protein-like II"/>
    <property type="match status" value="1"/>
</dbReference>
<dbReference type="GO" id="GO:0003700">
    <property type="term" value="F:DNA-binding transcription factor activity"/>
    <property type="evidence" value="ECO:0007669"/>
    <property type="project" value="InterPro"/>
</dbReference>
<dbReference type="OrthoDB" id="9775392at2"/>
<dbReference type="GO" id="GO:0003677">
    <property type="term" value="F:DNA binding"/>
    <property type="evidence" value="ECO:0007669"/>
    <property type="project" value="UniProtKB-KW"/>
</dbReference>
<reference evidence="7 8" key="1">
    <citation type="journal article" date="2015" name="Int. J. Syst. Evol. Microbiol.">
        <title>Aestuariivita atlantica sp. nov., isolated from deep sea sediment of the Atlantic Ocean.</title>
        <authorList>
            <person name="Li G."/>
            <person name="Lai Q."/>
            <person name="Du Y."/>
            <person name="Liu X."/>
            <person name="Sun F."/>
            <person name="Shao Z."/>
        </authorList>
    </citation>
    <scope>NUCLEOTIDE SEQUENCE [LARGE SCALE GENOMIC DNA]</scope>
    <source>
        <strain evidence="7 8">22II-S11-z3</strain>
    </source>
</reference>
<dbReference type="PATRIC" id="fig|1317121.7.peg.169"/>
<dbReference type="PANTHER" id="PTHR30346">
    <property type="entry name" value="TRANSCRIPTIONAL DUAL REGULATOR HCAR-RELATED"/>
    <property type="match status" value="1"/>
</dbReference>
<evidence type="ECO:0000259" key="6">
    <source>
        <dbReference type="PROSITE" id="PS50931"/>
    </source>
</evidence>
<dbReference type="InterPro" id="IPR036388">
    <property type="entry name" value="WH-like_DNA-bd_sf"/>
</dbReference>
<dbReference type="AlphaFoldDB" id="A0A0L1JTZ2"/>
<keyword evidence="8" id="KW-1185">Reference proteome</keyword>
<dbReference type="EMBL" id="AQQZ01000001">
    <property type="protein sequence ID" value="KNG95220.1"/>
    <property type="molecule type" value="Genomic_DNA"/>
</dbReference>
<dbReference type="STRING" id="1317121.ATO11_00835"/>
<keyword evidence="2" id="KW-0805">Transcription regulation</keyword>
<feature type="domain" description="HTH lysR-type" evidence="6">
    <location>
        <begin position="4"/>
        <end position="61"/>
    </location>
</feature>
<evidence type="ECO:0000256" key="2">
    <source>
        <dbReference type="ARBA" id="ARBA00023015"/>
    </source>
</evidence>
<dbReference type="SUPFAM" id="SSF46785">
    <property type="entry name" value="Winged helix' DNA-binding domain"/>
    <property type="match status" value="1"/>
</dbReference>
<comment type="similarity">
    <text evidence="1">Belongs to the LysR transcriptional regulatory family.</text>
</comment>
<name>A0A0L1JTZ2_9RHOB</name>
<dbReference type="Gene3D" id="3.40.190.10">
    <property type="entry name" value="Periplasmic binding protein-like II"/>
    <property type="match status" value="2"/>
</dbReference>
<dbReference type="Gene3D" id="1.10.10.10">
    <property type="entry name" value="Winged helix-like DNA-binding domain superfamily/Winged helix DNA-binding domain"/>
    <property type="match status" value="1"/>
</dbReference>
<dbReference type="FunFam" id="1.10.10.10:FF:000001">
    <property type="entry name" value="LysR family transcriptional regulator"/>
    <property type="match status" value="1"/>
</dbReference>
<keyword evidence="5" id="KW-0804">Transcription</keyword>
<proteinExistence type="inferred from homology"/>
<dbReference type="Pfam" id="PF00126">
    <property type="entry name" value="HTH_1"/>
    <property type="match status" value="1"/>
</dbReference>
<dbReference type="CDD" id="cd08411">
    <property type="entry name" value="PBP2_OxyR"/>
    <property type="match status" value="1"/>
</dbReference>
<evidence type="ECO:0000313" key="7">
    <source>
        <dbReference type="EMBL" id="KNG95220.1"/>
    </source>
</evidence>
<dbReference type="PRINTS" id="PR00039">
    <property type="entry name" value="HTHLYSR"/>
</dbReference>
<accession>A0A0L1JTZ2</accession>
<evidence type="ECO:0000256" key="3">
    <source>
        <dbReference type="ARBA" id="ARBA00023125"/>
    </source>
</evidence>